<evidence type="ECO:0000259" key="2">
    <source>
        <dbReference type="Pfam" id="PF16078"/>
    </source>
</evidence>
<dbReference type="RefSeq" id="XP_070852721.1">
    <property type="nucleotide sequence ID" value="XM_070996620.1"/>
</dbReference>
<feature type="domain" description="2-oxoglutarate dehydrogenase E1 component N-terminal" evidence="2">
    <location>
        <begin position="49"/>
        <end position="85"/>
    </location>
</feature>
<keyword evidence="1" id="KW-0472">Membrane</keyword>
<gene>
    <name evidence="4" type="primary">LOC108012824</name>
</gene>
<evidence type="ECO:0000313" key="4">
    <source>
        <dbReference type="RefSeq" id="XP_070852721.1"/>
    </source>
</evidence>
<accession>A0ABM4TRX4</accession>
<keyword evidence="1" id="KW-1133">Transmembrane helix</keyword>
<keyword evidence="1" id="KW-0812">Transmembrane</keyword>
<name>A0ABM4TRX4_DROSZ</name>
<dbReference type="InterPro" id="IPR032106">
    <property type="entry name" value="2-oxogl_dehyd_N"/>
</dbReference>
<dbReference type="Pfam" id="PF16078">
    <property type="entry name" value="2-oxogl_dehyd_N"/>
    <property type="match status" value="1"/>
</dbReference>
<evidence type="ECO:0000313" key="3">
    <source>
        <dbReference type="Proteomes" id="UP001652628"/>
    </source>
</evidence>
<evidence type="ECO:0000256" key="1">
    <source>
        <dbReference type="SAM" id="Phobius"/>
    </source>
</evidence>
<keyword evidence="3" id="KW-1185">Reference proteome</keyword>
<protein>
    <recommendedName>
        <fullName evidence="2">2-oxoglutarate dehydrogenase E1 component N-terminal domain-containing protein</fullName>
    </recommendedName>
</protein>
<organism evidence="3 4">
    <name type="scientific">Drosophila suzukii</name>
    <name type="common">Spotted-wing drosophila fruit fly</name>
    <dbReference type="NCBI Taxonomy" id="28584"/>
    <lineage>
        <taxon>Eukaryota</taxon>
        <taxon>Metazoa</taxon>
        <taxon>Ecdysozoa</taxon>
        <taxon>Arthropoda</taxon>
        <taxon>Hexapoda</taxon>
        <taxon>Insecta</taxon>
        <taxon>Pterygota</taxon>
        <taxon>Neoptera</taxon>
        <taxon>Endopterygota</taxon>
        <taxon>Diptera</taxon>
        <taxon>Brachycera</taxon>
        <taxon>Muscomorpha</taxon>
        <taxon>Ephydroidea</taxon>
        <taxon>Drosophilidae</taxon>
        <taxon>Drosophila</taxon>
        <taxon>Sophophora</taxon>
    </lineage>
</organism>
<reference evidence="4" key="1">
    <citation type="submission" date="2025-08" db="UniProtKB">
        <authorList>
            <consortium name="RefSeq"/>
        </authorList>
    </citation>
    <scope>IDENTIFICATION</scope>
</reference>
<sequence>MIRSKMAWSNNVRLFLKISTQRCQLLSVGSKSEAPGGQKPGIFESDVLASTSNGRHMECLFAKWIKDNSSIHGTWQHFFKELVKEQVDTAMTAPKLYHPNPNDPNLHEMSFQEKANNSLSNVGSMDNRSDKEITFFFTFLTGYSFVLDLNIMETNFRLREK</sequence>
<dbReference type="GeneID" id="108012824"/>
<feature type="transmembrane region" description="Helical" evidence="1">
    <location>
        <begin position="133"/>
        <end position="152"/>
    </location>
</feature>
<dbReference type="Proteomes" id="UP001652628">
    <property type="component" value="Chromosome 3"/>
</dbReference>
<proteinExistence type="predicted"/>